<feature type="compositionally biased region" description="Acidic residues" evidence="1">
    <location>
        <begin position="665"/>
        <end position="674"/>
    </location>
</feature>
<proteinExistence type="predicted"/>
<evidence type="ECO:0000313" key="2">
    <source>
        <dbReference type="EMBL" id="ORY28535.1"/>
    </source>
</evidence>
<feature type="region of interest" description="Disordered" evidence="1">
    <location>
        <begin position="837"/>
        <end position="860"/>
    </location>
</feature>
<evidence type="ECO:0000313" key="3">
    <source>
        <dbReference type="Proteomes" id="UP000193920"/>
    </source>
</evidence>
<feature type="compositionally biased region" description="Acidic residues" evidence="1">
    <location>
        <begin position="472"/>
        <end position="481"/>
    </location>
</feature>
<keyword evidence="3" id="KW-1185">Reference proteome</keyword>
<sequence>MDEINFISTKKIVKLNKYEPLNTDLNLIVNCSKEYIKWVLGFNDEISNDSKEIEYRTQLKWSLLKSLPYFEIPFQFQNVLDESSNEVVNFAIFCNRIFNSDIPTHEVSLFAYKSYRAKNLIQAIQFFKNKISENNWGVNEDILNIFLELKTQAYLQGFNSKSNKKALIIQHFGIVEPILSKSNKYELYYKSFNNRKSELENSQRKKLIKKYSWKKREIDSETLKRIEGLSIRINESRNRNYRIKNEFSNNILEEKNENNDHTLSNSDNESDRNTSNNYWNSNYSDNDSDDSDGSQSNEPYSDSGRHNFSGYRNESYHHDDYMNRLDEDNSWIKMERKYNIENNISILKDENALNELLNDESTSPKTESSNDEDEKKQGEINKSNKMDISSENDESQFDTTSYDIINKPELIDPRYMFQLVEEFKNSKSDSDSSDLEEDIKNRNEINDKTLSNSENLPLKINNNMNKLIEEEKSSEEEEKEEENLNEKRKEYKRKKKQLKKKGKNPDIVLDSEDENSETIYNISLKRKQFALQSPSLTSLSSKPNENDLNIIQSTLSDSPEFHKSGTSSTKKNYSNNSQVINNSLDLSLNNEIMLFSNLDEVNEPNDINHNSDENLPIDNLDISSTDMAFLTQVTTNDKYDIDKEKMVETKESLSFDLEIPPSNENFDDDNDMESQPDLKDENNKEHESNAINNELEDNNQLQNQNNLLNQKNNIDTKNTIKENFIDKNNDLNNKDSNINVLENRELQKESLVSNSQNSYEDLFTQQENSLEPNYQSINTHSSSGNESEYKDNHYTNKNNKEMKTRYRNKGKNKIEEEDEEEEDIIIIDLENLENLENSLDPTSSKRKTNVKNRKTNQQKYSSIHTNIKKEEYENMDVTVEDEINDKKRKVTKNSNQTELIDLSTSDDEESQSVELTEPKTKKRKLYYQKSTKVLKQ</sequence>
<dbReference type="OrthoDB" id="2162005at2759"/>
<feature type="compositionally biased region" description="Low complexity" evidence="1">
    <location>
        <begin position="273"/>
        <end position="285"/>
    </location>
</feature>
<accession>A0A1Y2B373</accession>
<protein>
    <submittedName>
        <fullName evidence="2">Uncharacterized protein</fullName>
    </submittedName>
</protein>
<feature type="region of interest" description="Disordered" evidence="1">
    <location>
        <begin position="470"/>
        <end position="509"/>
    </location>
</feature>
<feature type="region of interest" description="Disordered" evidence="1">
    <location>
        <begin position="253"/>
        <end position="316"/>
    </location>
</feature>
<organism evidence="2 3">
    <name type="scientific">Neocallimastix californiae</name>
    <dbReference type="NCBI Taxonomy" id="1754190"/>
    <lineage>
        <taxon>Eukaryota</taxon>
        <taxon>Fungi</taxon>
        <taxon>Fungi incertae sedis</taxon>
        <taxon>Chytridiomycota</taxon>
        <taxon>Chytridiomycota incertae sedis</taxon>
        <taxon>Neocallimastigomycetes</taxon>
        <taxon>Neocallimastigales</taxon>
        <taxon>Neocallimastigaceae</taxon>
        <taxon>Neocallimastix</taxon>
    </lineage>
</organism>
<dbReference type="STRING" id="1754190.A0A1Y2B373"/>
<gene>
    <name evidence="2" type="ORF">LY90DRAFT_674103</name>
</gene>
<reference evidence="2 3" key="1">
    <citation type="submission" date="2016-08" db="EMBL/GenBank/DDBJ databases">
        <title>A Parts List for Fungal Cellulosomes Revealed by Comparative Genomics.</title>
        <authorList>
            <consortium name="DOE Joint Genome Institute"/>
            <person name="Haitjema C.H."/>
            <person name="Gilmore S.P."/>
            <person name="Henske J.K."/>
            <person name="Solomon K.V."/>
            <person name="De Groot R."/>
            <person name="Kuo A."/>
            <person name="Mondo S.J."/>
            <person name="Salamov A.A."/>
            <person name="Labutti K."/>
            <person name="Zhao Z."/>
            <person name="Chiniquy J."/>
            <person name="Barry K."/>
            <person name="Brewer H.M."/>
            <person name="Purvine S.O."/>
            <person name="Wright A.T."/>
            <person name="Boxma B."/>
            <person name="Van Alen T."/>
            <person name="Hackstein J.H."/>
            <person name="Baker S.E."/>
            <person name="Grigoriev I.V."/>
            <person name="O'Malley M.A."/>
        </authorList>
    </citation>
    <scope>NUCLEOTIDE SEQUENCE [LARGE SCALE GENOMIC DNA]</scope>
    <source>
        <strain evidence="2 3">G1</strain>
    </source>
</reference>
<dbReference type="Proteomes" id="UP000193920">
    <property type="component" value="Unassembled WGS sequence"/>
</dbReference>
<feature type="compositionally biased region" description="Basic and acidic residues" evidence="1">
    <location>
        <begin position="676"/>
        <end position="687"/>
    </location>
</feature>
<dbReference type="AlphaFoldDB" id="A0A1Y2B373"/>
<feature type="compositionally biased region" description="Basic residues" evidence="1">
    <location>
        <begin position="490"/>
        <end position="502"/>
    </location>
</feature>
<feature type="region of interest" description="Disordered" evidence="1">
    <location>
        <begin position="651"/>
        <end position="687"/>
    </location>
</feature>
<feature type="compositionally biased region" description="Polar residues" evidence="1">
    <location>
        <begin position="768"/>
        <end position="786"/>
    </location>
</feature>
<name>A0A1Y2B373_9FUNG</name>
<feature type="region of interest" description="Disordered" evidence="1">
    <location>
        <begin position="768"/>
        <end position="799"/>
    </location>
</feature>
<feature type="region of interest" description="Disordered" evidence="1">
    <location>
        <begin position="359"/>
        <end position="401"/>
    </location>
</feature>
<feature type="region of interest" description="Disordered" evidence="1">
    <location>
        <begin position="889"/>
        <end position="920"/>
    </location>
</feature>
<evidence type="ECO:0000256" key="1">
    <source>
        <dbReference type="SAM" id="MobiDB-lite"/>
    </source>
</evidence>
<feature type="compositionally biased region" description="Basic and acidic residues" evidence="1">
    <location>
        <begin position="787"/>
        <end position="799"/>
    </location>
</feature>
<comment type="caution">
    <text evidence="2">The sequence shown here is derived from an EMBL/GenBank/DDBJ whole genome shotgun (WGS) entry which is preliminary data.</text>
</comment>
<feature type="compositionally biased region" description="Basic residues" evidence="1">
    <location>
        <begin position="844"/>
        <end position="856"/>
    </location>
</feature>
<feature type="compositionally biased region" description="Basic and acidic residues" evidence="1">
    <location>
        <begin position="373"/>
        <end position="385"/>
    </location>
</feature>
<dbReference type="EMBL" id="MCOG01000185">
    <property type="protein sequence ID" value="ORY28535.1"/>
    <property type="molecule type" value="Genomic_DNA"/>
</dbReference>